<organism evidence="1 2">
    <name type="scientific">Dissostichus mawsoni</name>
    <name type="common">Antarctic cod</name>
    <dbReference type="NCBI Taxonomy" id="36200"/>
    <lineage>
        <taxon>Eukaryota</taxon>
        <taxon>Metazoa</taxon>
        <taxon>Chordata</taxon>
        <taxon>Craniata</taxon>
        <taxon>Vertebrata</taxon>
        <taxon>Euteleostomi</taxon>
        <taxon>Actinopterygii</taxon>
        <taxon>Neopterygii</taxon>
        <taxon>Teleostei</taxon>
        <taxon>Neoteleostei</taxon>
        <taxon>Acanthomorphata</taxon>
        <taxon>Eupercaria</taxon>
        <taxon>Perciformes</taxon>
        <taxon>Notothenioidei</taxon>
        <taxon>Nototheniidae</taxon>
        <taxon>Dissostichus</taxon>
    </lineage>
</organism>
<keyword evidence="2" id="KW-1185">Reference proteome</keyword>
<reference evidence="1 2" key="1">
    <citation type="submission" date="2020-03" db="EMBL/GenBank/DDBJ databases">
        <title>Dissostichus mawsoni Genome sequencing and assembly.</title>
        <authorList>
            <person name="Park H."/>
        </authorList>
    </citation>
    <scope>NUCLEOTIDE SEQUENCE [LARGE SCALE GENOMIC DNA]</scope>
    <source>
        <strain evidence="1">DM0001</strain>
        <tissue evidence="1">Muscle</tissue>
    </source>
</reference>
<dbReference type="Proteomes" id="UP000518266">
    <property type="component" value="Unassembled WGS sequence"/>
</dbReference>
<evidence type="ECO:0000313" key="1">
    <source>
        <dbReference type="EMBL" id="KAF3848124.1"/>
    </source>
</evidence>
<accession>A0A7J5YF91</accession>
<dbReference type="AlphaFoldDB" id="A0A7J5YF91"/>
<protein>
    <submittedName>
        <fullName evidence="1">Uncharacterized protein</fullName>
    </submittedName>
</protein>
<dbReference type="EMBL" id="JAAKFY010000013">
    <property type="protein sequence ID" value="KAF3848124.1"/>
    <property type="molecule type" value="Genomic_DNA"/>
</dbReference>
<evidence type="ECO:0000313" key="2">
    <source>
        <dbReference type="Proteomes" id="UP000518266"/>
    </source>
</evidence>
<gene>
    <name evidence="1" type="ORF">F7725_021152</name>
</gene>
<comment type="caution">
    <text evidence="1">The sequence shown here is derived from an EMBL/GenBank/DDBJ whole genome shotgun (WGS) entry which is preliminary data.</text>
</comment>
<sequence length="170" mass="18846">MKACCTFICSRCSSSSASLWICSIVFGPCSPLLGTHELWRGGIEVLSDGGQQSAEALQRLFVVVLQQLHDAVVHDDLCEHFQLEQLSDELHVAHRAPAGVVFLALQLLSETLLLLRLQEEQSHGEMEEMMLRTLLNSSWVFPCSESSLSLSTSTRVFFVEGFHAFSALFS</sequence>
<proteinExistence type="predicted"/>
<name>A0A7J5YF91_DISMA</name>